<dbReference type="Proteomes" id="UP001141619">
    <property type="component" value="Unassembled WGS sequence"/>
</dbReference>
<keyword evidence="3" id="KW-1185">Reference proteome</keyword>
<accession>A0A9X3TWD5</accession>
<keyword evidence="2" id="KW-0282">Flagellum</keyword>
<organism evidence="2 3">
    <name type="scientific">Govanella unica</name>
    <dbReference type="NCBI Taxonomy" id="2975056"/>
    <lineage>
        <taxon>Bacteria</taxon>
        <taxon>Pseudomonadati</taxon>
        <taxon>Pseudomonadota</taxon>
        <taxon>Alphaproteobacteria</taxon>
        <taxon>Emcibacterales</taxon>
        <taxon>Govanellaceae</taxon>
        <taxon>Govanella</taxon>
    </lineage>
</organism>
<keyword evidence="2" id="KW-0969">Cilium</keyword>
<reference evidence="2" key="2">
    <citation type="journal article" date="2023" name="Syst. Appl. Microbiol.">
        <title>Govania unica gen. nov., sp. nov., a rare biosphere bacterium that represents a novel family in the class Alphaproteobacteria.</title>
        <authorList>
            <person name="Vandamme P."/>
            <person name="Peeters C."/>
            <person name="Hettiarachchi A."/>
            <person name="Cnockaert M."/>
            <person name="Carlier A."/>
        </authorList>
    </citation>
    <scope>NUCLEOTIDE SEQUENCE</scope>
    <source>
        <strain evidence="2">LMG 31809</strain>
    </source>
</reference>
<dbReference type="RefSeq" id="WP_274942899.1">
    <property type="nucleotide sequence ID" value="NZ_JANWOI010000001.1"/>
</dbReference>
<name>A0A9X3TWD5_9PROT</name>
<dbReference type="InterPro" id="IPR010845">
    <property type="entry name" value="FlaF"/>
</dbReference>
<dbReference type="EMBL" id="JANWOI010000001">
    <property type="protein sequence ID" value="MDA5193205.1"/>
    <property type="molecule type" value="Genomic_DNA"/>
</dbReference>
<reference evidence="2" key="1">
    <citation type="submission" date="2022-08" db="EMBL/GenBank/DDBJ databases">
        <authorList>
            <person name="Vandamme P."/>
            <person name="Hettiarachchi A."/>
            <person name="Peeters C."/>
            <person name="Cnockaert M."/>
            <person name="Carlier A."/>
        </authorList>
    </citation>
    <scope>NUCLEOTIDE SEQUENCE</scope>
    <source>
        <strain evidence="2">LMG 31809</strain>
    </source>
</reference>
<dbReference type="NCBIfam" id="NF009435">
    <property type="entry name" value="PRK12794.1"/>
    <property type="match status" value="1"/>
</dbReference>
<keyword evidence="2" id="KW-0966">Cell projection</keyword>
<dbReference type="Pfam" id="PF07309">
    <property type="entry name" value="FlaF"/>
    <property type="match status" value="1"/>
</dbReference>
<evidence type="ECO:0000256" key="1">
    <source>
        <dbReference type="SAM" id="MobiDB-lite"/>
    </source>
</evidence>
<dbReference type="GO" id="GO:0044781">
    <property type="term" value="P:bacterial-type flagellum organization"/>
    <property type="evidence" value="ECO:0007669"/>
    <property type="project" value="InterPro"/>
</dbReference>
<comment type="caution">
    <text evidence="2">The sequence shown here is derived from an EMBL/GenBank/DDBJ whole genome shotgun (WGS) entry which is preliminary data.</text>
</comment>
<feature type="region of interest" description="Disordered" evidence="1">
    <location>
        <begin position="123"/>
        <end position="156"/>
    </location>
</feature>
<protein>
    <submittedName>
        <fullName evidence="2">Flagellar biosynthesis regulator FlaF</fullName>
    </submittedName>
</protein>
<proteinExistence type="predicted"/>
<gene>
    <name evidence="2" type="primary">flaF</name>
    <name evidence="2" type="ORF">NYP16_04440</name>
</gene>
<feature type="compositionally biased region" description="Low complexity" evidence="1">
    <location>
        <begin position="123"/>
        <end position="139"/>
    </location>
</feature>
<dbReference type="AlphaFoldDB" id="A0A9X3TWD5"/>
<evidence type="ECO:0000313" key="3">
    <source>
        <dbReference type="Proteomes" id="UP001141619"/>
    </source>
</evidence>
<evidence type="ECO:0000313" key="2">
    <source>
        <dbReference type="EMBL" id="MDA5193205.1"/>
    </source>
</evidence>
<sequence>MSLTAYQKAQSATETPRDVEYRLFAQVTSALTRAKEHGTRDGEYVKALDWNRRMWSTFTSDCSAEGNQLPKDLRARIISIGMWVSRYTSDVIRNGADIDALIDVNRAIMEGLAARAVPQPQAQYGAAPQGNYAAAPQANTSAGNEMPRTPMRPLSA</sequence>